<name>A0A5N6LDK9_9ASTR</name>
<protein>
    <submittedName>
        <fullName evidence="1">Uncharacterized protein</fullName>
    </submittedName>
</protein>
<evidence type="ECO:0000313" key="1">
    <source>
        <dbReference type="EMBL" id="KAD0540116.1"/>
    </source>
</evidence>
<sequence length="95" mass="10302">MNQPPQTQASRPVVLVSGLCYWYDLLPVDVQALDAIKETRSPASAKLTYSFTGKTDAKVPPYEKVAEVSCIAGLCKTLGLRRVRNLGQAAGPPRK</sequence>
<gene>
    <name evidence="1" type="ORF">E3N88_44097</name>
</gene>
<proteinExistence type="predicted"/>
<dbReference type="Proteomes" id="UP000326396">
    <property type="component" value="Unassembled WGS sequence"/>
</dbReference>
<comment type="caution">
    <text evidence="1">The sequence shown here is derived from an EMBL/GenBank/DDBJ whole genome shotgun (WGS) entry which is preliminary data.</text>
</comment>
<keyword evidence="2" id="KW-1185">Reference proteome</keyword>
<dbReference type="EMBL" id="SZYD01001599">
    <property type="protein sequence ID" value="KAD0540116.1"/>
    <property type="molecule type" value="Genomic_DNA"/>
</dbReference>
<reference evidence="1 2" key="1">
    <citation type="submission" date="2019-05" db="EMBL/GenBank/DDBJ databases">
        <title>Mikania micrantha, genome provides insights into the molecular mechanism of rapid growth.</title>
        <authorList>
            <person name="Liu B."/>
        </authorList>
    </citation>
    <scope>NUCLEOTIDE SEQUENCE [LARGE SCALE GENOMIC DNA]</scope>
    <source>
        <strain evidence="1">NLD-2019</strain>
        <tissue evidence="1">Leaf</tissue>
    </source>
</reference>
<organism evidence="1 2">
    <name type="scientific">Mikania micrantha</name>
    <name type="common">bitter vine</name>
    <dbReference type="NCBI Taxonomy" id="192012"/>
    <lineage>
        <taxon>Eukaryota</taxon>
        <taxon>Viridiplantae</taxon>
        <taxon>Streptophyta</taxon>
        <taxon>Embryophyta</taxon>
        <taxon>Tracheophyta</taxon>
        <taxon>Spermatophyta</taxon>
        <taxon>Magnoliopsida</taxon>
        <taxon>eudicotyledons</taxon>
        <taxon>Gunneridae</taxon>
        <taxon>Pentapetalae</taxon>
        <taxon>asterids</taxon>
        <taxon>campanulids</taxon>
        <taxon>Asterales</taxon>
        <taxon>Asteraceae</taxon>
        <taxon>Asteroideae</taxon>
        <taxon>Heliantheae alliance</taxon>
        <taxon>Eupatorieae</taxon>
        <taxon>Mikania</taxon>
    </lineage>
</organism>
<dbReference type="AlphaFoldDB" id="A0A5N6LDK9"/>
<accession>A0A5N6LDK9</accession>
<evidence type="ECO:0000313" key="2">
    <source>
        <dbReference type="Proteomes" id="UP000326396"/>
    </source>
</evidence>